<evidence type="ECO:0000313" key="1">
    <source>
        <dbReference type="EMBL" id="AIX14764.1"/>
    </source>
</evidence>
<reference evidence="1 2" key="1">
    <citation type="submission" date="2013-12" db="EMBL/GenBank/DDBJ databases">
        <title>Ecological redundancy of diverse viral populations within a natural community.</title>
        <authorList>
            <person name="Gregory A.C."/>
            <person name="LaButti K."/>
            <person name="Copeland A."/>
            <person name="Woyke T."/>
            <person name="Sullivan M.B."/>
        </authorList>
    </citation>
    <scope>NUCLEOTIDE SEQUENCE [LARGE SCALE GENOMIC DNA]</scope>
    <source>
        <strain evidence="1">Syn7803C45</strain>
    </source>
</reference>
<organism evidence="1 2">
    <name type="scientific">Synechococcus phage ACG-2014d</name>
    <dbReference type="NCBI Taxonomy" id="1493509"/>
    <lineage>
        <taxon>Viruses</taxon>
        <taxon>Duplodnaviria</taxon>
        <taxon>Heunggongvirae</taxon>
        <taxon>Uroviricota</taxon>
        <taxon>Caudoviricetes</taxon>
        <taxon>Pantevenvirales</taxon>
        <taxon>Kyanoviridae</taxon>
        <taxon>Lowelvirus</taxon>
        <taxon>Lowelvirus tuscon4d</taxon>
    </lineage>
</organism>
<proteinExistence type="predicted"/>
<gene>
    <name evidence="1" type="ORF">Syn7803C45_153</name>
</gene>
<dbReference type="Pfam" id="PF19782">
    <property type="entry name" value="DUF6267"/>
    <property type="match status" value="1"/>
</dbReference>
<protein>
    <submittedName>
        <fullName evidence="1">Uncharacterized protein</fullName>
    </submittedName>
</protein>
<name>A0A0E3EPQ3_9CAUD</name>
<keyword evidence="2" id="KW-1185">Reference proteome</keyword>
<dbReference type="InterPro" id="IPR046234">
    <property type="entry name" value="DUF6267"/>
</dbReference>
<accession>A0A0E3EPQ3</accession>
<sequence length="335" mass="37989">MAQAPCDRGFPVLYYKGKDESSMPNKHLEHPEDNILNGVNPYDVLDSMVNFDKVTTKWDGAPAIVFGYNEGKWFVGTKSVFNKKKVLINYSVSDIVKNHTGNVAQILTACFYALPRTCRGIYQADFIGFGGNLYYKPNTVLYLFPEIMNQDVIVAPHTLYKEISPTAQQYPLDHVVVPGTPIHNNKYRFLRHKASLVVPKRARLLSQAAKLLIPFCKFPKGDTSTSATCSMHIKKHVNKFVRAGYIPSASELYNTLDDKYKQEVNTMTFRLYHIILKLKDILLSCGVADEPVECYIEGQPINHEGFVLTGKHSVKLVNRLEFSQANFNSNKNWNK</sequence>
<evidence type="ECO:0000313" key="2">
    <source>
        <dbReference type="Proteomes" id="UP000185365"/>
    </source>
</evidence>
<dbReference type="Proteomes" id="UP000185365">
    <property type="component" value="Segment"/>
</dbReference>
<dbReference type="EMBL" id="KJ019028">
    <property type="protein sequence ID" value="AIX14764.1"/>
    <property type="molecule type" value="Genomic_DNA"/>
</dbReference>